<dbReference type="GO" id="GO:0006357">
    <property type="term" value="P:regulation of transcription by RNA polymerase II"/>
    <property type="evidence" value="ECO:0007669"/>
    <property type="project" value="TreeGrafter"/>
</dbReference>
<dbReference type="InterPro" id="IPR039353">
    <property type="entry name" value="TF_Adf1"/>
</dbReference>
<dbReference type="PROSITE" id="PS51029">
    <property type="entry name" value="MADF"/>
    <property type="match status" value="1"/>
</dbReference>
<reference evidence="2 3" key="1">
    <citation type="submission" date="2016-03" db="EMBL/GenBank/DDBJ databases">
        <title>Cyphomyrmex costatus WGS genome.</title>
        <authorList>
            <person name="Nygaard S."/>
            <person name="Hu H."/>
            <person name="Boomsma J."/>
            <person name="Zhang G."/>
        </authorList>
    </citation>
    <scope>NUCLEOTIDE SEQUENCE [LARGE SCALE GENOMIC DNA]</scope>
    <source>
        <strain evidence="2">MS0001</strain>
        <tissue evidence="2">Whole body</tissue>
    </source>
</reference>
<organism evidence="2 3">
    <name type="scientific">Cyphomyrmex costatus</name>
    <dbReference type="NCBI Taxonomy" id="456900"/>
    <lineage>
        <taxon>Eukaryota</taxon>
        <taxon>Metazoa</taxon>
        <taxon>Ecdysozoa</taxon>
        <taxon>Arthropoda</taxon>
        <taxon>Hexapoda</taxon>
        <taxon>Insecta</taxon>
        <taxon>Pterygota</taxon>
        <taxon>Neoptera</taxon>
        <taxon>Endopterygota</taxon>
        <taxon>Hymenoptera</taxon>
        <taxon>Apocrita</taxon>
        <taxon>Aculeata</taxon>
        <taxon>Formicoidea</taxon>
        <taxon>Formicidae</taxon>
        <taxon>Myrmicinae</taxon>
        <taxon>Cyphomyrmex</taxon>
    </lineage>
</organism>
<proteinExistence type="predicted"/>
<dbReference type="EMBL" id="KQ978037">
    <property type="protein sequence ID" value="KYM97829.1"/>
    <property type="molecule type" value="Genomic_DNA"/>
</dbReference>
<gene>
    <name evidence="2" type="ORF">ALC62_11483</name>
</gene>
<evidence type="ECO:0000313" key="2">
    <source>
        <dbReference type="EMBL" id="KYM97829.1"/>
    </source>
</evidence>
<dbReference type="AlphaFoldDB" id="A0A151ICR3"/>
<dbReference type="Pfam" id="PF10545">
    <property type="entry name" value="MADF_DNA_bdg"/>
    <property type="match status" value="1"/>
</dbReference>
<name>A0A151ICR3_9HYME</name>
<evidence type="ECO:0000259" key="1">
    <source>
        <dbReference type="PROSITE" id="PS51029"/>
    </source>
</evidence>
<sequence>MEYECLQEIDDMELIKLVEANCCLYNKRIRKFKTADKKDIWTQIGAALTNKKTGDQAQRRWDSLRTMWSCQHKKYYKQGRLGSGASQDTQEFQYYGEMSFLIPHYSSQQTKSNMKRSVSCISNDESSESQIVINKPSPIVIDSSSIQDSQDTDFDTAQFDVDMYEFLSLDNDENWLQQSSQEKNEMHKSHTEDRVPLSSTAHAVLNKMSSKQSLFNKTGTLEKYKLKENKNVVVPEPDNFYKKRKVNIDNYIHTSAQSLEKMANTIENIVSQKAVEKAAPKAHVSESDDIDKDISDMLKCAYVGLKQVKSDMRFNCIVDVLKVINKYKEQELQNND</sequence>
<accession>A0A151ICR3</accession>
<dbReference type="PANTHER" id="PTHR12243:SF60">
    <property type="entry name" value="SI:CH211-15D5.12-RELATED"/>
    <property type="match status" value="1"/>
</dbReference>
<evidence type="ECO:0000313" key="3">
    <source>
        <dbReference type="Proteomes" id="UP000078542"/>
    </source>
</evidence>
<dbReference type="GO" id="GO:0005667">
    <property type="term" value="C:transcription regulator complex"/>
    <property type="evidence" value="ECO:0007669"/>
    <property type="project" value="TreeGrafter"/>
</dbReference>
<dbReference type="Proteomes" id="UP000078542">
    <property type="component" value="Unassembled WGS sequence"/>
</dbReference>
<protein>
    <recommendedName>
        <fullName evidence="1">MADF domain-containing protein</fullName>
    </recommendedName>
</protein>
<dbReference type="InterPro" id="IPR006578">
    <property type="entry name" value="MADF-dom"/>
</dbReference>
<keyword evidence="3" id="KW-1185">Reference proteome</keyword>
<dbReference type="GO" id="GO:0005634">
    <property type="term" value="C:nucleus"/>
    <property type="evidence" value="ECO:0007669"/>
    <property type="project" value="TreeGrafter"/>
</dbReference>
<dbReference type="PANTHER" id="PTHR12243">
    <property type="entry name" value="MADF DOMAIN TRANSCRIPTION FACTOR"/>
    <property type="match status" value="1"/>
</dbReference>
<feature type="domain" description="MADF" evidence="1">
    <location>
        <begin position="13"/>
        <end position="106"/>
    </location>
</feature>
<dbReference type="SMART" id="SM00595">
    <property type="entry name" value="MADF"/>
    <property type="match status" value="1"/>
</dbReference>